<dbReference type="EMBL" id="SISG01000001">
    <property type="protein sequence ID" value="TBN56297.1"/>
    <property type="molecule type" value="Genomic_DNA"/>
</dbReference>
<evidence type="ECO:0000313" key="1">
    <source>
        <dbReference type="EMBL" id="TBN56297.1"/>
    </source>
</evidence>
<comment type="caution">
    <text evidence="1">The sequence shown here is derived from an EMBL/GenBank/DDBJ whole genome shotgun (WGS) entry which is preliminary data.</text>
</comment>
<sequence length="280" mass="30122">MMELLTADSLYAHVLMQRQTSQMIFAIFEGSDEDRLLTGHLNESDLTPLIGGGKAAVYGAGLLLHANRLKGAVAVIDRDLDDHLGISASYPPTIVATASYDLVGDVIRQRPELLMRTMSVHSTEAYAALSTGSGGRPMDLIYLVAMVLAPLRLVNEQRVLGLKLRKFPFEAVIQTDLTIPAIEDVLKIANSRSGTIHDLEDMATDLVNAEVILTSKDCGGHDLLSVAAGLLRACGASGVSPKSLTIGLFSAVDSSVIKTLPVFEPLQKWAAEYSRRAFAF</sequence>
<accession>A0A4Q9GT65</accession>
<evidence type="ECO:0000313" key="2">
    <source>
        <dbReference type="Proteomes" id="UP000294194"/>
    </source>
</evidence>
<dbReference type="RefSeq" id="WP_130980407.1">
    <property type="nucleotide sequence ID" value="NZ_SISG01000001.1"/>
</dbReference>
<reference evidence="2" key="1">
    <citation type="submission" date="2019-02" db="EMBL/GenBank/DDBJ databases">
        <title>Glaciihabitans arcticus sp. nov., a psychrotolerant bacterium isolated from polar soil.</title>
        <authorList>
            <person name="Dahal R.H."/>
        </authorList>
    </citation>
    <scope>NUCLEOTIDE SEQUENCE [LARGE SCALE GENOMIC DNA]</scope>
    <source>
        <strain evidence="2">RP-3-7</strain>
    </source>
</reference>
<proteinExistence type="predicted"/>
<evidence type="ECO:0008006" key="3">
    <source>
        <dbReference type="Google" id="ProtNLM"/>
    </source>
</evidence>
<organism evidence="1 2">
    <name type="scientific">Glaciihabitans arcticus</name>
    <dbReference type="NCBI Taxonomy" id="2668039"/>
    <lineage>
        <taxon>Bacteria</taxon>
        <taxon>Bacillati</taxon>
        <taxon>Actinomycetota</taxon>
        <taxon>Actinomycetes</taxon>
        <taxon>Micrococcales</taxon>
        <taxon>Microbacteriaceae</taxon>
        <taxon>Glaciihabitans</taxon>
    </lineage>
</organism>
<dbReference type="AlphaFoldDB" id="A0A4Q9GT65"/>
<name>A0A4Q9GT65_9MICO</name>
<dbReference type="Proteomes" id="UP000294194">
    <property type="component" value="Unassembled WGS sequence"/>
</dbReference>
<keyword evidence="2" id="KW-1185">Reference proteome</keyword>
<gene>
    <name evidence="1" type="ORF">EYE40_02175</name>
</gene>
<protein>
    <recommendedName>
        <fullName evidence="3">DUF4435 domain-containing protein</fullName>
    </recommendedName>
</protein>